<reference evidence="1" key="3">
    <citation type="submission" date="2015-02" db="UniProtKB">
        <authorList>
            <consortium name="EnsemblProtists"/>
        </authorList>
    </citation>
    <scope>IDENTIFICATION</scope>
    <source>
        <strain evidence="1">DAOM BR144</strain>
    </source>
</reference>
<dbReference type="EMBL" id="ADOS01000038">
    <property type="status" value="NOT_ANNOTATED_CDS"/>
    <property type="molecule type" value="Genomic_DNA"/>
</dbReference>
<dbReference type="EnsemblProtists" id="PYU1_T000354">
    <property type="protein sequence ID" value="PYU1_T000354"/>
    <property type="gene ID" value="PYU1_G000354"/>
</dbReference>
<keyword evidence="2" id="KW-1185">Reference proteome</keyword>
<proteinExistence type="predicted"/>
<reference evidence="2" key="1">
    <citation type="journal article" date="2010" name="Genome Biol.">
        <title>Genome sequence of the necrotrophic plant pathogen Pythium ultimum reveals original pathogenicity mechanisms and effector repertoire.</title>
        <authorList>
            <person name="Levesque C.A."/>
            <person name="Brouwer H."/>
            <person name="Cano L."/>
            <person name="Hamilton J.P."/>
            <person name="Holt C."/>
            <person name="Huitema E."/>
            <person name="Raffaele S."/>
            <person name="Robideau G.P."/>
            <person name="Thines M."/>
            <person name="Win J."/>
            <person name="Zerillo M.M."/>
            <person name="Beakes G.W."/>
            <person name="Boore J.L."/>
            <person name="Busam D."/>
            <person name="Dumas B."/>
            <person name="Ferriera S."/>
            <person name="Fuerstenberg S.I."/>
            <person name="Gachon C.M."/>
            <person name="Gaulin E."/>
            <person name="Govers F."/>
            <person name="Grenville-Briggs L."/>
            <person name="Horner N."/>
            <person name="Hostetler J."/>
            <person name="Jiang R.H."/>
            <person name="Johnson J."/>
            <person name="Krajaejun T."/>
            <person name="Lin H."/>
            <person name="Meijer H.J."/>
            <person name="Moore B."/>
            <person name="Morris P."/>
            <person name="Phuntmart V."/>
            <person name="Puiu D."/>
            <person name="Shetty J."/>
            <person name="Stajich J.E."/>
            <person name="Tripathy S."/>
            <person name="Wawra S."/>
            <person name="van West P."/>
            <person name="Whitty B.R."/>
            <person name="Coutinho P.M."/>
            <person name="Henrissat B."/>
            <person name="Martin F."/>
            <person name="Thomas P.D."/>
            <person name="Tyler B.M."/>
            <person name="De Vries R.P."/>
            <person name="Kamoun S."/>
            <person name="Yandell M."/>
            <person name="Tisserat N."/>
            <person name="Buell C.R."/>
        </authorList>
    </citation>
    <scope>NUCLEOTIDE SEQUENCE</scope>
    <source>
        <strain evidence="2">DAOM:BR144</strain>
    </source>
</reference>
<dbReference type="VEuPathDB" id="FungiDB:PYU1_G000354"/>
<dbReference type="HOGENOM" id="CLU_2965933_0_0_1"/>
<dbReference type="AlphaFoldDB" id="K3W5W3"/>
<accession>K3W5W3</accession>
<evidence type="ECO:0000313" key="2">
    <source>
        <dbReference type="Proteomes" id="UP000019132"/>
    </source>
</evidence>
<dbReference type="VEuPathDB" id="FungiDB:PYU1_G015150"/>
<accession>T1NXA3</accession>
<dbReference type="Proteomes" id="UP000019132">
    <property type="component" value="Unassembled WGS sequence"/>
</dbReference>
<dbReference type="EMBL" id="GL376636">
    <property type="status" value="NOT_ANNOTATED_CDS"/>
    <property type="molecule type" value="Genomic_DNA"/>
</dbReference>
<organism evidence="1 2">
    <name type="scientific">Globisporangium ultimum (strain ATCC 200006 / CBS 805.95 / DAOM BR144)</name>
    <name type="common">Pythium ultimum</name>
    <dbReference type="NCBI Taxonomy" id="431595"/>
    <lineage>
        <taxon>Eukaryota</taxon>
        <taxon>Sar</taxon>
        <taxon>Stramenopiles</taxon>
        <taxon>Oomycota</taxon>
        <taxon>Peronosporomycetes</taxon>
        <taxon>Pythiales</taxon>
        <taxon>Pythiaceae</taxon>
        <taxon>Globisporangium</taxon>
    </lineage>
</organism>
<dbReference type="InParanoid" id="K3W5W3"/>
<evidence type="ECO:0000313" key="1">
    <source>
        <dbReference type="EnsemblProtists" id="PYU1_T000354"/>
    </source>
</evidence>
<reference evidence="2" key="2">
    <citation type="submission" date="2010-04" db="EMBL/GenBank/DDBJ databases">
        <authorList>
            <person name="Buell R."/>
            <person name="Hamilton J."/>
            <person name="Hostetler J."/>
        </authorList>
    </citation>
    <scope>NUCLEOTIDE SEQUENCE [LARGE SCALE GENOMIC DNA]</scope>
    <source>
        <strain evidence="2">DAOM:BR144</strain>
    </source>
</reference>
<protein>
    <submittedName>
        <fullName evidence="1">Uncharacterized protein</fullName>
    </submittedName>
</protein>
<name>K3W5W3_GLOUD</name>
<dbReference type="EnsemblProtists" id="PYU1_T015181">
    <property type="protein sequence ID" value="PYU1_T015181"/>
    <property type="gene ID" value="PYU1_G015150"/>
</dbReference>
<sequence length="59" mass="6476">MGFVIPSYILRGNQCPGGSGSVLLLRVDRGLDGAEIVWIASMSYQHRTATTNFAEYWGL</sequence>